<reference evidence="1 2" key="1">
    <citation type="submission" date="2019-01" db="EMBL/GenBank/DDBJ databases">
        <authorList>
            <person name="Chen W.-M."/>
        </authorList>
    </citation>
    <scope>NUCLEOTIDE SEQUENCE [LARGE SCALE GENOMIC DNA]</scope>
    <source>
        <strain evidence="1 2">FSY-9</strain>
    </source>
</reference>
<dbReference type="EMBL" id="SACO01000010">
    <property type="protein sequence ID" value="RVU04043.1"/>
    <property type="molecule type" value="Genomic_DNA"/>
</dbReference>
<comment type="caution">
    <text evidence="1">The sequence shown here is derived from an EMBL/GenBank/DDBJ whole genome shotgun (WGS) entry which is preliminary data.</text>
</comment>
<protein>
    <submittedName>
        <fullName evidence="1">Uncharacterized protein</fullName>
    </submittedName>
</protein>
<gene>
    <name evidence="1" type="ORF">EOE18_12735</name>
</gene>
<evidence type="ECO:0000313" key="2">
    <source>
        <dbReference type="Proteomes" id="UP000282837"/>
    </source>
</evidence>
<name>A0A437N2A2_9SPHN</name>
<evidence type="ECO:0000313" key="1">
    <source>
        <dbReference type="EMBL" id="RVU04043.1"/>
    </source>
</evidence>
<sequence>MPIATHLFEAAAWHQAIKPVCACGHSNTFDPHGLWWHFERRHWDTRLEAVRLRFWCLMCKSSTSQRRHPQKIELVRPSDADVQLPLPPMHVWKRAKRAFR</sequence>
<proteinExistence type="predicted"/>
<organism evidence="1 2">
    <name type="scientific">Novosphingobium umbonatum</name>
    <dbReference type="NCBI Taxonomy" id="1908524"/>
    <lineage>
        <taxon>Bacteria</taxon>
        <taxon>Pseudomonadati</taxon>
        <taxon>Pseudomonadota</taxon>
        <taxon>Alphaproteobacteria</taxon>
        <taxon>Sphingomonadales</taxon>
        <taxon>Sphingomonadaceae</taxon>
        <taxon>Novosphingobium</taxon>
    </lineage>
</organism>
<accession>A0A437N2A2</accession>
<dbReference type="Proteomes" id="UP000282837">
    <property type="component" value="Unassembled WGS sequence"/>
</dbReference>
<keyword evidence="2" id="KW-1185">Reference proteome</keyword>
<dbReference type="AlphaFoldDB" id="A0A437N2A2"/>